<dbReference type="Proteomes" id="UP000501063">
    <property type="component" value="Plasmid pPniHBP1_1"/>
</dbReference>
<dbReference type="InterPro" id="IPR018247">
    <property type="entry name" value="EF_Hand_1_Ca_BS"/>
</dbReference>
<geneLocation type="plasmid" evidence="2">
    <name>ppnihbp1_1</name>
</geneLocation>
<dbReference type="KEGG" id="pnt:G5B91_34705"/>
<protein>
    <recommendedName>
        <fullName evidence="3">EF-hand domain-containing protein</fullName>
    </recommendedName>
</protein>
<accession>A0A6G6J8B0</accession>
<evidence type="ECO:0008006" key="3">
    <source>
        <dbReference type="Google" id="ProtNLM"/>
    </source>
</evidence>
<dbReference type="PROSITE" id="PS00018">
    <property type="entry name" value="EF_HAND_1"/>
    <property type="match status" value="1"/>
</dbReference>
<reference evidence="1 2" key="1">
    <citation type="submission" date="2020-02" db="EMBL/GenBank/DDBJ databases">
        <title>Integrative conjugative elements (ICEs) and plasmids drive adaptation of Pseudomonas nitroreducens strain HBP1 to wastewater environment.</title>
        <authorList>
            <person name="Sentchilo V."/>
            <person name="Carraro N."/>
            <person name="Bertelli C."/>
            <person name="van der Meer J.R."/>
        </authorList>
    </citation>
    <scope>NUCLEOTIDE SEQUENCE [LARGE SCALE GENOMIC DNA]</scope>
    <source>
        <strain evidence="1 2">HBP1</strain>
        <plasmid evidence="2">ppnihbp1_1</plasmid>
    </source>
</reference>
<name>A0A6G6J8B0_PSENT</name>
<dbReference type="EMBL" id="CP049142">
    <property type="protein sequence ID" value="QIE91484.1"/>
    <property type="molecule type" value="Genomic_DNA"/>
</dbReference>
<sequence>MGEHEKERMSGWERSLVEVIEAELAHLRELDADQSGDVEPGDVGRVLSRIGALTDLAEVDGLALGDGAKAKLAHLDAEALQVMRDRTARTHSQGPAGEGQLAAAKALFDAILLNLPALAAGEETGFAITISKQAYEDLNRHCGDLDGFSLILSLVRVQDSRAMQLAGDLRK</sequence>
<evidence type="ECO:0000313" key="2">
    <source>
        <dbReference type="Proteomes" id="UP000501063"/>
    </source>
</evidence>
<gene>
    <name evidence="1" type="ORF">G5B91_34705</name>
</gene>
<dbReference type="RefSeq" id="WP_017520063.1">
    <property type="nucleotide sequence ID" value="NZ_CP049142.1"/>
</dbReference>
<keyword evidence="1" id="KW-0614">Plasmid</keyword>
<organism evidence="1 2">
    <name type="scientific">Pseudomonas nitroreducens</name>
    <dbReference type="NCBI Taxonomy" id="46680"/>
    <lineage>
        <taxon>Bacteria</taxon>
        <taxon>Pseudomonadati</taxon>
        <taxon>Pseudomonadota</taxon>
        <taxon>Gammaproteobacteria</taxon>
        <taxon>Pseudomonadales</taxon>
        <taxon>Pseudomonadaceae</taxon>
        <taxon>Pseudomonas</taxon>
    </lineage>
</organism>
<evidence type="ECO:0000313" key="1">
    <source>
        <dbReference type="EMBL" id="QIE91484.1"/>
    </source>
</evidence>
<dbReference type="AlphaFoldDB" id="A0A6G6J8B0"/>
<proteinExistence type="predicted"/>